<dbReference type="RefSeq" id="WP_394150555.1">
    <property type="nucleotide sequence ID" value="NZ_JBGCUC010000069.1"/>
</dbReference>
<name>A0ABW7CRZ3_9GAMM</name>
<dbReference type="EMBL" id="JBGCUC010000069">
    <property type="protein sequence ID" value="MFG6078999.1"/>
    <property type="molecule type" value="Genomic_DNA"/>
</dbReference>
<organism evidence="1 2">
    <name type="scientific">Erwinia plantamica</name>
    <dbReference type="NCBI Taxonomy" id="3237104"/>
    <lineage>
        <taxon>Bacteria</taxon>
        <taxon>Pseudomonadati</taxon>
        <taxon>Pseudomonadota</taxon>
        <taxon>Gammaproteobacteria</taxon>
        <taxon>Enterobacterales</taxon>
        <taxon>Erwiniaceae</taxon>
        <taxon>Erwinia</taxon>
    </lineage>
</organism>
<gene>
    <name evidence="1" type="ORF">AB3U87_22130</name>
</gene>
<reference evidence="1 2" key="1">
    <citation type="submission" date="2024-07" db="EMBL/GenBank/DDBJ databases">
        <title>Novel bacterial strain Erwinia sp. OPT-41 promoting growth of various crops.</title>
        <authorList>
            <person name="Egorshina A."/>
            <person name="Lukyantsev M.A."/>
            <person name="Golubev S.N."/>
            <person name="Muratova A.Y."/>
            <person name="Bulygina E.A."/>
        </authorList>
    </citation>
    <scope>NUCLEOTIDE SEQUENCE [LARGE SCALE GENOMIC DNA]</scope>
    <source>
        <strain evidence="1 2">OPT-41</strain>
    </source>
</reference>
<proteinExistence type="predicted"/>
<accession>A0ABW7CRZ3</accession>
<sequence length="61" mass="6555">IVFPSILNAQSSIIVESEQLNKGSKCVFYRSVNGALTKGDTIAAKTQGRLELVSKTPFLQG</sequence>
<evidence type="ECO:0000313" key="2">
    <source>
        <dbReference type="Proteomes" id="UP001605250"/>
    </source>
</evidence>
<feature type="non-terminal residue" evidence="1">
    <location>
        <position position="1"/>
    </location>
</feature>
<dbReference type="Proteomes" id="UP001605250">
    <property type="component" value="Unassembled WGS sequence"/>
</dbReference>
<evidence type="ECO:0000313" key="1">
    <source>
        <dbReference type="EMBL" id="MFG6078999.1"/>
    </source>
</evidence>
<protein>
    <submittedName>
        <fullName evidence="1">Uncharacterized protein</fullName>
    </submittedName>
</protein>
<keyword evidence="2" id="KW-1185">Reference proteome</keyword>
<comment type="caution">
    <text evidence="1">The sequence shown here is derived from an EMBL/GenBank/DDBJ whole genome shotgun (WGS) entry which is preliminary data.</text>
</comment>